<keyword evidence="3" id="KW-1185">Reference proteome</keyword>
<organism evidence="2 3">
    <name type="scientific">Acetobacter malorum DSM 14337</name>
    <dbReference type="NCBI Taxonomy" id="1307910"/>
    <lineage>
        <taxon>Bacteria</taxon>
        <taxon>Pseudomonadati</taxon>
        <taxon>Pseudomonadota</taxon>
        <taxon>Alphaproteobacteria</taxon>
        <taxon>Acetobacterales</taxon>
        <taxon>Acetobacteraceae</taxon>
        <taxon>Acetobacter</taxon>
    </lineage>
</organism>
<sequence length="170" mass="18717">MPNTLTAIADDTLSEYYDGLTVSGCDPQLKRDNESKALFGIRLILLCVQHRYFQTLDECGQSPCPPAALDDDMEWLSETPCRLEPAEAMLFHLYGVAGSDLTGLSQELTSTFHQVFGDPSALEGGAVRMTEEAFDLLCHAAGLSEELSLNPDRWPSREHAPSAQTWDPEP</sequence>
<evidence type="ECO:0000313" key="3">
    <source>
        <dbReference type="Proteomes" id="UP001065047"/>
    </source>
</evidence>
<feature type="region of interest" description="Disordered" evidence="1">
    <location>
        <begin position="149"/>
        <end position="170"/>
    </location>
</feature>
<reference evidence="2" key="1">
    <citation type="submission" date="2013-04" db="EMBL/GenBank/DDBJ databases">
        <title>The genome sequencing project of 58 acetic acid bacteria.</title>
        <authorList>
            <person name="Okamoto-Kainuma A."/>
            <person name="Ishikawa M."/>
            <person name="Umino S."/>
            <person name="Koizumi Y."/>
            <person name="Shiwa Y."/>
            <person name="Yoshikawa H."/>
            <person name="Matsutani M."/>
            <person name="Matsushita K."/>
        </authorList>
    </citation>
    <scope>NUCLEOTIDE SEQUENCE</scope>
    <source>
        <strain evidence="2">DSM 14337</strain>
    </source>
</reference>
<evidence type="ECO:0000256" key="1">
    <source>
        <dbReference type="SAM" id="MobiDB-lite"/>
    </source>
</evidence>
<proteinExistence type="predicted"/>
<dbReference type="RefSeq" id="WP_156476901.1">
    <property type="nucleotide sequence ID" value="NZ_BAPF01000050.1"/>
</dbReference>
<dbReference type="Proteomes" id="UP001065047">
    <property type="component" value="Unassembled WGS sequence"/>
</dbReference>
<dbReference type="EMBL" id="BAPF01000050">
    <property type="protein sequence ID" value="GBQ84763.1"/>
    <property type="molecule type" value="Genomic_DNA"/>
</dbReference>
<evidence type="ECO:0000313" key="2">
    <source>
        <dbReference type="EMBL" id="GBQ84763.1"/>
    </source>
</evidence>
<accession>A0ABQ0PYI0</accession>
<dbReference type="GeneID" id="47230192"/>
<comment type="caution">
    <text evidence="2">The sequence shown here is derived from an EMBL/GenBank/DDBJ whole genome shotgun (WGS) entry which is preliminary data.</text>
</comment>
<name>A0ABQ0PYI0_9PROT</name>
<protein>
    <recommendedName>
        <fullName evidence="4">DUF416 family protein</fullName>
    </recommendedName>
</protein>
<evidence type="ECO:0008006" key="4">
    <source>
        <dbReference type="Google" id="ProtNLM"/>
    </source>
</evidence>
<gene>
    <name evidence="2" type="ORF">AA14337_2907</name>
</gene>